<name>A0ABU3Y251_9SPHN</name>
<keyword evidence="1" id="KW-0472">Membrane</keyword>
<protein>
    <recommendedName>
        <fullName evidence="4">DUF202 domain-containing protein</fullName>
    </recommendedName>
</protein>
<keyword evidence="1" id="KW-0812">Transmembrane</keyword>
<feature type="transmembrane region" description="Helical" evidence="1">
    <location>
        <begin position="29"/>
        <end position="47"/>
    </location>
</feature>
<accession>A0ABU3Y251</accession>
<evidence type="ECO:0008006" key="4">
    <source>
        <dbReference type="Google" id="ProtNLM"/>
    </source>
</evidence>
<proteinExistence type="predicted"/>
<evidence type="ECO:0000313" key="3">
    <source>
        <dbReference type="Proteomes" id="UP001273531"/>
    </source>
</evidence>
<gene>
    <name evidence="2" type="ORF">RZN05_00595</name>
</gene>
<dbReference type="Proteomes" id="UP001273531">
    <property type="component" value="Unassembled WGS sequence"/>
</dbReference>
<comment type="caution">
    <text evidence="2">The sequence shown here is derived from an EMBL/GenBank/DDBJ whole genome shotgun (WGS) entry which is preliminary data.</text>
</comment>
<organism evidence="2 3">
    <name type="scientific">Sphingomonas agrestis</name>
    <dbReference type="NCBI Taxonomy" id="3080540"/>
    <lineage>
        <taxon>Bacteria</taxon>
        <taxon>Pseudomonadati</taxon>
        <taxon>Pseudomonadota</taxon>
        <taxon>Alphaproteobacteria</taxon>
        <taxon>Sphingomonadales</taxon>
        <taxon>Sphingomonadaceae</taxon>
        <taxon>Sphingomonas</taxon>
    </lineage>
</organism>
<dbReference type="EMBL" id="JAWJEJ010000001">
    <property type="protein sequence ID" value="MDV3455464.1"/>
    <property type="molecule type" value="Genomic_DNA"/>
</dbReference>
<evidence type="ECO:0000256" key="1">
    <source>
        <dbReference type="SAM" id="Phobius"/>
    </source>
</evidence>
<keyword evidence="1" id="KW-1133">Transmembrane helix</keyword>
<dbReference type="RefSeq" id="WP_317224684.1">
    <property type="nucleotide sequence ID" value="NZ_JAWJEJ010000001.1"/>
</dbReference>
<keyword evidence="3" id="KW-1185">Reference proteome</keyword>
<evidence type="ECO:0000313" key="2">
    <source>
        <dbReference type="EMBL" id="MDV3455464.1"/>
    </source>
</evidence>
<feature type="transmembrane region" description="Helical" evidence="1">
    <location>
        <begin position="53"/>
        <end position="77"/>
    </location>
</feature>
<sequence length="84" mass="9103">MAAPDLRDPVQRAAYHQELRGVALRLRRSGIGIALVGAMLVLLHRKGVEAVPLWLGVGVLGIGVLVTIAALSTRAAYHRLRMRN</sequence>
<reference evidence="2 3" key="1">
    <citation type="submission" date="2023-10" db="EMBL/GenBank/DDBJ databases">
        <title>Sphingomonas sp. HF-S4 16S ribosomal RNA gene Genome sequencing and assembly.</title>
        <authorList>
            <person name="Lee H."/>
        </authorList>
    </citation>
    <scope>NUCLEOTIDE SEQUENCE [LARGE SCALE GENOMIC DNA]</scope>
    <source>
        <strain evidence="2 3">HF-S4</strain>
    </source>
</reference>